<sequence length="354" mass="40569">MDSRQKIACAGVIMGLGLVMVARKVWARRARNKPSGVWKQVGTVTQLNLYPVKSCRGIPLNECRISSIGMENIPEDGCMALGDRRMVIYKSDSLEMISARTYCHMLQIRVFSRSEDEISLTFDSHLLKVKIPQGKADRKIRLWTEQVPLIDAGDEAAEWLQKYVFDGKPNFRLGFWPGVEVRRDISHLVKKYEQVYPFMRNDFTGAFSDLSSFLLLNESSVEDLNDKIAQKSQDQDSNEDPAVVSIDNFRGNFVIRGPSAYEEDNWSWVRIGDRVVFRNYKPCTRCSLTTIDKETSIKNKHFEPLTTLKTYRLLDEKKRKLDPSPAMGIYMGLWTDGQTNDEIIRVGDPVYVCE</sequence>
<reference evidence="2" key="1">
    <citation type="journal article" date="2014" name="PLoS ONE">
        <title>Transcriptome-Based Identification of ABC Transporters in the Western Tarnished Plant Bug Lygus hesperus.</title>
        <authorList>
            <person name="Hull J.J."/>
            <person name="Chaney K."/>
            <person name="Geib S.M."/>
            <person name="Fabrick J.A."/>
            <person name="Brent C.S."/>
            <person name="Walsh D."/>
            <person name="Lavine L.C."/>
        </authorList>
    </citation>
    <scope>NUCLEOTIDE SEQUENCE</scope>
</reference>
<protein>
    <submittedName>
        <fullName evidence="2">MOSC domain-containing protein 1, mitochondrial</fullName>
    </submittedName>
</protein>
<dbReference type="EMBL" id="GBRD01000399">
    <property type="protein sequence ID" value="JAG65422.1"/>
    <property type="molecule type" value="Transcribed_RNA"/>
</dbReference>
<reference evidence="3" key="3">
    <citation type="submission" date="2014-09" db="EMBL/GenBank/DDBJ databases">
        <authorList>
            <person name="Magalhaes I.L.F."/>
            <person name="Oliveira U."/>
            <person name="Santos F.R."/>
            <person name="Vidigal T.H.D.A."/>
            <person name="Brescovit A.D."/>
            <person name="Santos A.J."/>
        </authorList>
    </citation>
    <scope>NUCLEOTIDE SEQUENCE</scope>
</reference>
<organism evidence="2">
    <name type="scientific">Lygus hesperus</name>
    <name type="common">Western plant bug</name>
    <dbReference type="NCBI Taxonomy" id="30085"/>
    <lineage>
        <taxon>Eukaryota</taxon>
        <taxon>Metazoa</taxon>
        <taxon>Ecdysozoa</taxon>
        <taxon>Arthropoda</taxon>
        <taxon>Hexapoda</taxon>
        <taxon>Insecta</taxon>
        <taxon>Pterygota</taxon>
        <taxon>Neoptera</taxon>
        <taxon>Paraneoptera</taxon>
        <taxon>Hemiptera</taxon>
        <taxon>Heteroptera</taxon>
        <taxon>Panheteroptera</taxon>
        <taxon>Cimicomorpha</taxon>
        <taxon>Miridae</taxon>
        <taxon>Mirini</taxon>
        <taxon>Lygus</taxon>
    </lineage>
</organism>
<dbReference type="GO" id="GO:0030151">
    <property type="term" value="F:molybdenum ion binding"/>
    <property type="evidence" value="ECO:0007669"/>
    <property type="project" value="InterPro"/>
</dbReference>
<dbReference type="GO" id="GO:0003824">
    <property type="term" value="F:catalytic activity"/>
    <property type="evidence" value="ECO:0007669"/>
    <property type="project" value="InterPro"/>
</dbReference>
<dbReference type="InterPro" id="IPR005303">
    <property type="entry name" value="MOCOS_middle"/>
</dbReference>
<name>A0A0A9XPK6_LYGHE</name>
<dbReference type="PROSITE" id="PS51340">
    <property type="entry name" value="MOSC"/>
    <property type="match status" value="1"/>
</dbReference>
<proteinExistence type="predicted"/>
<evidence type="ECO:0000259" key="1">
    <source>
        <dbReference type="PROSITE" id="PS51340"/>
    </source>
</evidence>
<dbReference type="PANTHER" id="PTHR14237">
    <property type="entry name" value="MOLYBDOPTERIN COFACTOR SULFURASE MOSC"/>
    <property type="match status" value="1"/>
</dbReference>
<dbReference type="AlphaFoldDB" id="A0A0A9XPK6"/>
<dbReference type="SUPFAM" id="SSF50800">
    <property type="entry name" value="PK beta-barrel domain-like"/>
    <property type="match status" value="1"/>
</dbReference>
<feature type="domain" description="MOSC" evidence="1">
    <location>
        <begin position="183"/>
        <end position="353"/>
    </location>
</feature>
<dbReference type="SUPFAM" id="SSF141673">
    <property type="entry name" value="MOSC N-terminal domain-like"/>
    <property type="match status" value="1"/>
</dbReference>
<dbReference type="PANTHER" id="PTHR14237:SF19">
    <property type="entry name" value="MITOCHONDRIAL AMIDOXIME REDUCING COMPONENT 1"/>
    <property type="match status" value="1"/>
</dbReference>
<accession>A0A0A9XPK6</accession>
<reference evidence="2" key="2">
    <citation type="submission" date="2014-07" db="EMBL/GenBank/DDBJ databases">
        <authorList>
            <person name="Hull J."/>
        </authorList>
    </citation>
    <scope>NUCLEOTIDE SEQUENCE</scope>
</reference>
<dbReference type="EMBL" id="GBRD01000400">
    <property type="protein sequence ID" value="JAG65421.1"/>
    <property type="molecule type" value="Transcribed_RNA"/>
</dbReference>
<dbReference type="Pfam" id="PF03476">
    <property type="entry name" value="MOSC_N"/>
    <property type="match status" value="1"/>
</dbReference>
<dbReference type="Pfam" id="PF03473">
    <property type="entry name" value="MOSC"/>
    <property type="match status" value="1"/>
</dbReference>
<dbReference type="InterPro" id="IPR005302">
    <property type="entry name" value="MoCF_Sase_C"/>
</dbReference>
<evidence type="ECO:0000313" key="3">
    <source>
        <dbReference type="EMBL" id="JAG65421.1"/>
    </source>
</evidence>
<dbReference type="InterPro" id="IPR011037">
    <property type="entry name" value="Pyrv_Knase-like_insert_dom_sf"/>
</dbReference>
<gene>
    <name evidence="2" type="primary">MARC1</name>
    <name evidence="2" type="ORF">CM83_83335</name>
</gene>
<dbReference type="GO" id="GO:0030170">
    <property type="term" value="F:pyridoxal phosphate binding"/>
    <property type="evidence" value="ECO:0007669"/>
    <property type="project" value="InterPro"/>
</dbReference>
<evidence type="ECO:0000313" key="2">
    <source>
        <dbReference type="EMBL" id="JAG22637.1"/>
    </source>
</evidence>
<dbReference type="EMBL" id="GBHO01020967">
    <property type="protein sequence ID" value="JAG22637.1"/>
    <property type="molecule type" value="Transcribed_RNA"/>
</dbReference>